<dbReference type="PANTHER" id="PTHR47363:SF1">
    <property type="entry name" value="GLUCOKINASE"/>
    <property type="match status" value="1"/>
</dbReference>
<dbReference type="Pfam" id="PF02685">
    <property type="entry name" value="Glucokinase"/>
    <property type="match status" value="1"/>
</dbReference>
<dbReference type="AlphaFoldDB" id="B7G8B6"/>
<evidence type="ECO:0000256" key="2">
    <source>
        <dbReference type="ARBA" id="ARBA00022777"/>
    </source>
</evidence>
<dbReference type="Gene3D" id="3.40.367.20">
    <property type="match status" value="1"/>
</dbReference>
<feature type="chain" id="PRO_5002855933" evidence="4">
    <location>
        <begin position="21"/>
        <end position="436"/>
    </location>
</feature>
<dbReference type="GO" id="GO:0006096">
    <property type="term" value="P:glycolytic process"/>
    <property type="evidence" value="ECO:0007669"/>
    <property type="project" value="InterPro"/>
</dbReference>
<dbReference type="EMBL" id="CM000621">
    <property type="protein sequence ID" value="EEC45140.1"/>
    <property type="molecule type" value="Genomic_DNA"/>
</dbReference>
<accession>B7G8B6</accession>
<evidence type="ECO:0000256" key="4">
    <source>
        <dbReference type="SAM" id="SignalP"/>
    </source>
</evidence>
<dbReference type="GO" id="GO:0005536">
    <property type="term" value="F:D-glucose binding"/>
    <property type="evidence" value="ECO:0007669"/>
    <property type="project" value="InterPro"/>
</dbReference>
<dbReference type="InterPro" id="IPR043129">
    <property type="entry name" value="ATPase_NBD"/>
</dbReference>
<dbReference type="InParanoid" id="B7G8B6"/>
<evidence type="ECO:0000256" key="3">
    <source>
        <dbReference type="SAM" id="Phobius"/>
    </source>
</evidence>
<name>B7G8B6_PHATC</name>
<reference evidence="5 6" key="1">
    <citation type="journal article" date="2008" name="Nature">
        <title>The Phaeodactylum genome reveals the evolutionary history of diatom genomes.</title>
        <authorList>
            <person name="Bowler C."/>
            <person name="Allen A.E."/>
            <person name="Badger J.H."/>
            <person name="Grimwood J."/>
            <person name="Jabbari K."/>
            <person name="Kuo A."/>
            <person name="Maheswari U."/>
            <person name="Martens C."/>
            <person name="Maumus F."/>
            <person name="Otillar R.P."/>
            <person name="Rayko E."/>
            <person name="Salamov A."/>
            <person name="Vandepoele K."/>
            <person name="Beszteri B."/>
            <person name="Gruber A."/>
            <person name="Heijde M."/>
            <person name="Katinka M."/>
            <person name="Mock T."/>
            <person name="Valentin K."/>
            <person name="Verret F."/>
            <person name="Berges J.A."/>
            <person name="Brownlee C."/>
            <person name="Cadoret J.P."/>
            <person name="Chiovitti A."/>
            <person name="Choi C.J."/>
            <person name="Coesel S."/>
            <person name="De Martino A."/>
            <person name="Detter J.C."/>
            <person name="Durkin C."/>
            <person name="Falciatore A."/>
            <person name="Fournet J."/>
            <person name="Haruta M."/>
            <person name="Huysman M.J."/>
            <person name="Jenkins B.D."/>
            <person name="Jiroutova K."/>
            <person name="Jorgensen R.E."/>
            <person name="Joubert Y."/>
            <person name="Kaplan A."/>
            <person name="Kroger N."/>
            <person name="Kroth P.G."/>
            <person name="La Roche J."/>
            <person name="Lindquist E."/>
            <person name="Lommer M."/>
            <person name="Martin-Jezequel V."/>
            <person name="Lopez P.J."/>
            <person name="Lucas S."/>
            <person name="Mangogna M."/>
            <person name="McGinnis K."/>
            <person name="Medlin L.K."/>
            <person name="Montsant A."/>
            <person name="Oudot-Le Secq M.P."/>
            <person name="Napoli C."/>
            <person name="Obornik M."/>
            <person name="Parker M.S."/>
            <person name="Petit J.L."/>
            <person name="Porcel B.M."/>
            <person name="Poulsen N."/>
            <person name="Robison M."/>
            <person name="Rychlewski L."/>
            <person name="Rynearson T.A."/>
            <person name="Schmutz J."/>
            <person name="Shapiro H."/>
            <person name="Siaut M."/>
            <person name="Stanley M."/>
            <person name="Sussman M.R."/>
            <person name="Taylor A.R."/>
            <person name="Vardi A."/>
            <person name="von Dassow P."/>
            <person name="Vyverman W."/>
            <person name="Willis A."/>
            <person name="Wyrwicz L.S."/>
            <person name="Rokhsar D.S."/>
            <person name="Weissenbach J."/>
            <person name="Armbrust E.V."/>
            <person name="Green B.R."/>
            <person name="Van de Peer Y."/>
            <person name="Grigoriev I.V."/>
        </authorList>
    </citation>
    <scope>NUCLEOTIDE SEQUENCE [LARGE SCALE GENOMIC DNA]</scope>
    <source>
        <strain evidence="5 6">CCAP 1055/1</strain>
    </source>
</reference>
<keyword evidence="3" id="KW-0812">Transmembrane</keyword>
<feature type="signal peptide" evidence="4">
    <location>
        <begin position="1"/>
        <end position="20"/>
    </location>
</feature>
<dbReference type="GO" id="GO:0005524">
    <property type="term" value="F:ATP binding"/>
    <property type="evidence" value="ECO:0007669"/>
    <property type="project" value="InterPro"/>
</dbReference>
<dbReference type="HOGENOM" id="CLU_042582_0_1_1"/>
<dbReference type="CDD" id="cd24008">
    <property type="entry name" value="ASKHA_NBD_GLK"/>
    <property type="match status" value="1"/>
</dbReference>
<dbReference type="SUPFAM" id="SSF53067">
    <property type="entry name" value="Actin-like ATPase domain"/>
    <property type="match status" value="1"/>
</dbReference>
<evidence type="ECO:0000256" key="1">
    <source>
        <dbReference type="ARBA" id="ARBA00022679"/>
    </source>
</evidence>
<dbReference type="STRING" id="556484.B7G8B6"/>
<dbReference type="PANTHER" id="PTHR47363">
    <property type="entry name" value="GLUCOKINASE"/>
    <property type="match status" value="1"/>
</dbReference>
<reference evidence="6" key="2">
    <citation type="submission" date="2008-08" db="EMBL/GenBank/DDBJ databases">
        <authorList>
            <consortium name="Diatom Consortium"/>
            <person name="Grigoriev I."/>
            <person name="Grimwood J."/>
            <person name="Kuo A."/>
            <person name="Otillar R.P."/>
            <person name="Salamov A."/>
            <person name="Detter J.C."/>
            <person name="Lindquist E."/>
            <person name="Shapiro H."/>
            <person name="Lucas S."/>
            <person name="Glavina del Rio T."/>
            <person name="Pitluck S."/>
            <person name="Rokhsar D."/>
            <person name="Bowler C."/>
        </authorList>
    </citation>
    <scope>GENOME REANNOTATION</scope>
    <source>
        <strain evidence="6">CCAP 1055/1</strain>
    </source>
</reference>
<keyword evidence="4" id="KW-0732">Signal</keyword>
<gene>
    <name evidence="5" type="ORF">PHATRDRAFT_48774</name>
</gene>
<dbReference type="GeneID" id="7195049"/>
<proteinExistence type="predicted"/>
<dbReference type="InterPro" id="IPR003836">
    <property type="entry name" value="Glucokinase"/>
</dbReference>
<sequence>MSTIIFGGIAMALSIYLLTADVGGTNSRMSLYDAEATCCEDKPLVVKYYRNSEHLTCHVDDPKAFPKHIVIPFLKYCWNEAEKKDDLVPLKSCQIIACFATAGIVSNNKVNMTNLDDLLIDGNAIQNDQKDPYLKHVIVCKIINDFVAQGYGCLTLSESDVVHLGGPQSFPLESLKNGPKVCVGAGTGLGECYLTQGSVSDEYTCFPSEGGHVEYAPRHNLEVRLFEFLNEKFCTKDRISVERVVSGKGLANVYEFLAHEFPERILPEVHDQFLNSGDEQGKIVSDNATEGSLCLQAMSIMMSAYGCEVGSAAIKFIPTGGLFVTGGLTPKNIKYIHGHNTEFMLAYRNKGRVSTLLDRIPLFAVMVEDLGVRGAHKAARMEYERFLRDNDQTNGAVKRKSTSLGKLVQEYAWTSMALSAIAALTVNALLNRKSWK</sequence>
<keyword evidence="6" id="KW-1185">Reference proteome</keyword>
<dbReference type="RefSeq" id="XP_002183440.1">
    <property type="nucleotide sequence ID" value="XM_002183404.1"/>
</dbReference>
<protein>
    <submittedName>
        <fullName evidence="5">Glucokinase</fullName>
    </submittedName>
</protein>
<organism evidence="5 6">
    <name type="scientific">Phaeodactylum tricornutum (strain CCAP 1055/1)</name>
    <dbReference type="NCBI Taxonomy" id="556484"/>
    <lineage>
        <taxon>Eukaryota</taxon>
        <taxon>Sar</taxon>
        <taxon>Stramenopiles</taxon>
        <taxon>Ochrophyta</taxon>
        <taxon>Bacillariophyta</taxon>
        <taxon>Bacillariophyceae</taxon>
        <taxon>Bacillariophycidae</taxon>
        <taxon>Naviculales</taxon>
        <taxon>Phaeodactylaceae</taxon>
        <taxon>Phaeodactylum</taxon>
    </lineage>
</organism>
<keyword evidence="2" id="KW-0418">Kinase</keyword>
<dbReference type="OrthoDB" id="10251652at2759"/>
<dbReference type="Proteomes" id="UP000000759">
    <property type="component" value="Chromosome 19"/>
</dbReference>
<feature type="transmembrane region" description="Helical" evidence="3">
    <location>
        <begin position="411"/>
        <end position="430"/>
    </location>
</feature>
<keyword evidence="3" id="KW-1133">Transmembrane helix</keyword>
<keyword evidence="3" id="KW-0472">Membrane</keyword>
<dbReference type="Gene3D" id="3.30.420.40">
    <property type="match status" value="1"/>
</dbReference>
<dbReference type="GO" id="GO:0004340">
    <property type="term" value="F:glucokinase activity"/>
    <property type="evidence" value="ECO:0007669"/>
    <property type="project" value="InterPro"/>
</dbReference>
<keyword evidence="1" id="KW-0808">Transferase</keyword>
<evidence type="ECO:0000313" key="6">
    <source>
        <dbReference type="Proteomes" id="UP000000759"/>
    </source>
</evidence>
<evidence type="ECO:0000313" key="5">
    <source>
        <dbReference type="EMBL" id="EEC45140.1"/>
    </source>
</evidence>